<evidence type="ECO:0000259" key="8">
    <source>
        <dbReference type="Pfam" id="PF01284"/>
    </source>
</evidence>
<dbReference type="Pfam" id="PF01284">
    <property type="entry name" value="MARVEL"/>
    <property type="match status" value="1"/>
</dbReference>
<dbReference type="Proteomes" id="UP000437017">
    <property type="component" value="Unassembled WGS sequence"/>
</dbReference>
<organism evidence="9 10">
    <name type="scientific">Balaenoptera physalus</name>
    <name type="common">Fin whale</name>
    <name type="synonym">Balaena physalus</name>
    <dbReference type="NCBI Taxonomy" id="9770"/>
    <lineage>
        <taxon>Eukaryota</taxon>
        <taxon>Metazoa</taxon>
        <taxon>Chordata</taxon>
        <taxon>Craniata</taxon>
        <taxon>Vertebrata</taxon>
        <taxon>Euteleostomi</taxon>
        <taxon>Mammalia</taxon>
        <taxon>Eutheria</taxon>
        <taxon>Laurasiatheria</taxon>
        <taxon>Artiodactyla</taxon>
        <taxon>Whippomorpha</taxon>
        <taxon>Cetacea</taxon>
        <taxon>Mysticeti</taxon>
        <taxon>Balaenopteridae</taxon>
        <taxon>Balaenoptera</taxon>
    </lineage>
</organism>
<comment type="caution">
    <text evidence="9">The sequence shown here is derived from an EMBL/GenBank/DDBJ whole genome shotgun (WGS) entry which is preliminary data.</text>
</comment>
<name>A0A643CF40_BALPH</name>
<dbReference type="EMBL" id="SGJD01001751">
    <property type="protein sequence ID" value="KAB0398425.1"/>
    <property type="molecule type" value="Genomic_DNA"/>
</dbReference>
<feature type="compositionally biased region" description="Polar residues" evidence="6">
    <location>
        <begin position="172"/>
        <end position="193"/>
    </location>
</feature>
<evidence type="ECO:0000256" key="7">
    <source>
        <dbReference type="SAM" id="Phobius"/>
    </source>
</evidence>
<evidence type="ECO:0000256" key="2">
    <source>
        <dbReference type="ARBA" id="ARBA00010252"/>
    </source>
</evidence>
<gene>
    <name evidence="9" type="ORF">E2I00_014813</name>
</gene>
<keyword evidence="4 7" id="KW-1133">Transmembrane helix</keyword>
<feature type="domain" description="MARVEL" evidence="8">
    <location>
        <begin position="18"/>
        <end position="110"/>
    </location>
</feature>
<dbReference type="GO" id="GO:0030672">
    <property type="term" value="C:synaptic vesicle membrane"/>
    <property type="evidence" value="ECO:0007669"/>
    <property type="project" value="TreeGrafter"/>
</dbReference>
<accession>A0A643CF40</accession>
<dbReference type="InterPro" id="IPR016579">
    <property type="entry name" value="Synaptogyrin"/>
</dbReference>
<feature type="transmembrane region" description="Helical" evidence="7">
    <location>
        <begin position="24"/>
        <end position="42"/>
    </location>
</feature>
<comment type="similarity">
    <text evidence="2">Belongs to the synaptogyrin family.</text>
</comment>
<keyword evidence="3 7" id="KW-0812">Transmembrane</keyword>
<evidence type="ECO:0000256" key="4">
    <source>
        <dbReference type="ARBA" id="ARBA00022989"/>
    </source>
</evidence>
<comment type="subcellular location">
    <subcellularLocation>
        <location evidence="1">Membrane</location>
        <topology evidence="1">Multi-pass membrane protein</topology>
    </subcellularLocation>
</comment>
<evidence type="ECO:0000313" key="10">
    <source>
        <dbReference type="Proteomes" id="UP000437017"/>
    </source>
</evidence>
<feature type="transmembrane region" description="Helical" evidence="7">
    <location>
        <begin position="62"/>
        <end position="86"/>
    </location>
</feature>
<protein>
    <recommendedName>
        <fullName evidence="8">MARVEL domain-containing protein</fullName>
    </recommendedName>
</protein>
<evidence type="ECO:0000256" key="6">
    <source>
        <dbReference type="SAM" id="MobiDB-lite"/>
    </source>
</evidence>
<keyword evidence="5 7" id="KW-0472">Membrane</keyword>
<evidence type="ECO:0000256" key="5">
    <source>
        <dbReference type="ARBA" id="ARBA00023136"/>
    </source>
</evidence>
<proteinExistence type="inferred from homology"/>
<reference evidence="9 10" key="1">
    <citation type="journal article" date="2019" name="PLoS ONE">
        <title>Genomic analyses reveal an absence of contemporary introgressive admixture between fin whales and blue whales, despite known hybrids.</title>
        <authorList>
            <person name="Westbury M.V."/>
            <person name="Petersen B."/>
            <person name="Lorenzen E.D."/>
        </authorList>
    </citation>
    <scope>NUCLEOTIDE SEQUENCE [LARGE SCALE GENOMIC DNA]</scope>
    <source>
        <strain evidence="9">FinWhale-01</strain>
    </source>
</reference>
<dbReference type="OrthoDB" id="10041611at2759"/>
<feature type="region of interest" description="Disordered" evidence="6">
    <location>
        <begin position="164"/>
        <end position="207"/>
    </location>
</feature>
<evidence type="ECO:0000313" key="9">
    <source>
        <dbReference type="EMBL" id="KAB0398425.1"/>
    </source>
</evidence>
<keyword evidence="10" id="KW-1185">Reference proteome</keyword>
<dbReference type="GO" id="GO:0031594">
    <property type="term" value="C:neuromuscular junction"/>
    <property type="evidence" value="ECO:0007669"/>
    <property type="project" value="TreeGrafter"/>
</dbReference>
<evidence type="ECO:0000256" key="1">
    <source>
        <dbReference type="ARBA" id="ARBA00004141"/>
    </source>
</evidence>
<sequence>MHIPESLQDLADSEAVQFLKRPKTIARIFAGVFSLIVFSSLLTDGYQNKTNSSQLHCVLNSSNAGCSFAVGAGLLAFLSCLAFLALDAHEGRIASSRFKTAFQLLDFILAAPARASPTHASLQLSLLCPQTLQAYLALQDLRNDAPVPYRRSLDEGGVVLTSLSPPSAASPVNTPTTGPHSLSYTSSALSPHLTTPKAPRLTMMPAN</sequence>
<dbReference type="PANTHER" id="PTHR10838:SF22">
    <property type="entry name" value="SYNAPTOGYRIN-4"/>
    <property type="match status" value="1"/>
</dbReference>
<dbReference type="PANTHER" id="PTHR10838">
    <property type="entry name" value="SYNAPTOGYRIN"/>
    <property type="match status" value="1"/>
</dbReference>
<dbReference type="InterPro" id="IPR008253">
    <property type="entry name" value="Marvel"/>
</dbReference>
<dbReference type="AlphaFoldDB" id="A0A643CF40"/>
<evidence type="ECO:0000256" key="3">
    <source>
        <dbReference type="ARBA" id="ARBA00022692"/>
    </source>
</evidence>